<proteinExistence type="predicted"/>
<accession>U5D553</accession>
<keyword evidence="2" id="KW-1185">Reference proteome</keyword>
<dbReference type="InParanoid" id="U5D553"/>
<dbReference type="AlphaFoldDB" id="U5D553"/>
<dbReference type="RefSeq" id="WP_022609351.1">
    <property type="nucleotide sequence ID" value="NZ_ASSJ01000092.1"/>
</dbReference>
<dbReference type="Proteomes" id="UP000016960">
    <property type="component" value="Unassembled WGS sequence"/>
</dbReference>
<organism evidence="1 2">
    <name type="scientific">Rubidibacter lacunae KORDI 51-2</name>
    <dbReference type="NCBI Taxonomy" id="582515"/>
    <lineage>
        <taxon>Bacteria</taxon>
        <taxon>Bacillati</taxon>
        <taxon>Cyanobacteriota</taxon>
        <taxon>Cyanophyceae</taxon>
        <taxon>Oscillatoriophycideae</taxon>
        <taxon>Chroococcales</taxon>
        <taxon>Aphanothecaceae</taxon>
        <taxon>Rubidibacter</taxon>
    </lineage>
</organism>
<dbReference type="OrthoDB" id="9553848at2"/>
<gene>
    <name evidence="1" type="ORF">KR51_00037270</name>
</gene>
<reference evidence="1 2" key="1">
    <citation type="submission" date="2013-05" db="EMBL/GenBank/DDBJ databases">
        <title>Draft genome sequence of Rubidibacter lacunae KORDI 51-2.</title>
        <authorList>
            <person name="Choi D.H."/>
            <person name="Noh J.H."/>
            <person name="Kwon K.-K."/>
            <person name="Lee J.-H."/>
            <person name="Ryu J.-Y."/>
        </authorList>
    </citation>
    <scope>NUCLEOTIDE SEQUENCE [LARGE SCALE GENOMIC DNA]</scope>
    <source>
        <strain evidence="1 2">KORDI 51-2</strain>
    </source>
</reference>
<name>U5D553_9CHRO</name>
<evidence type="ECO:0000313" key="1">
    <source>
        <dbReference type="EMBL" id="ERN39813.1"/>
    </source>
</evidence>
<sequence length="77" mass="9196">MRYSKEKFARELKQEIRNGFDVSRISQWAYMLSIDRHREISPELDRLIQIVAVMDEGPEFEFSEDELVQFANDLEIS</sequence>
<protein>
    <submittedName>
        <fullName evidence="1">Uncharacterized protein</fullName>
    </submittedName>
</protein>
<dbReference type="EMBL" id="ASSJ01000092">
    <property type="protein sequence ID" value="ERN39813.1"/>
    <property type="molecule type" value="Genomic_DNA"/>
</dbReference>
<evidence type="ECO:0000313" key="2">
    <source>
        <dbReference type="Proteomes" id="UP000016960"/>
    </source>
</evidence>
<comment type="caution">
    <text evidence="1">The sequence shown here is derived from an EMBL/GenBank/DDBJ whole genome shotgun (WGS) entry which is preliminary data.</text>
</comment>